<dbReference type="Gene3D" id="3.90.215.10">
    <property type="entry name" value="Gamma Fibrinogen, chain A, domain 1"/>
    <property type="match status" value="2"/>
</dbReference>
<evidence type="ECO:0000313" key="4">
    <source>
        <dbReference type="EMBL" id="CAG2233940.1"/>
    </source>
</evidence>
<organism evidence="4 5">
    <name type="scientific">Mytilus edulis</name>
    <name type="common">Blue mussel</name>
    <dbReference type="NCBI Taxonomy" id="6550"/>
    <lineage>
        <taxon>Eukaryota</taxon>
        <taxon>Metazoa</taxon>
        <taxon>Spiralia</taxon>
        <taxon>Lophotrochozoa</taxon>
        <taxon>Mollusca</taxon>
        <taxon>Bivalvia</taxon>
        <taxon>Autobranchia</taxon>
        <taxon>Pteriomorphia</taxon>
        <taxon>Mytilida</taxon>
        <taxon>Mytiloidea</taxon>
        <taxon>Mytilidae</taxon>
        <taxon>Mytilinae</taxon>
        <taxon>Mytilus</taxon>
    </lineage>
</organism>
<comment type="caution">
    <text evidence="4">The sequence shown here is derived from an EMBL/GenBank/DDBJ whole genome shotgun (WGS) entry which is preliminary data.</text>
</comment>
<dbReference type="CDD" id="cd00087">
    <property type="entry name" value="FReD"/>
    <property type="match status" value="1"/>
</dbReference>
<evidence type="ECO:0000256" key="1">
    <source>
        <dbReference type="ARBA" id="ARBA00023157"/>
    </source>
</evidence>
<dbReference type="PROSITE" id="PS51406">
    <property type="entry name" value="FIBRINOGEN_C_2"/>
    <property type="match status" value="2"/>
</dbReference>
<keyword evidence="2" id="KW-1133">Transmembrane helix</keyword>
<name>A0A8S3TU44_MYTED</name>
<keyword evidence="5" id="KW-1185">Reference proteome</keyword>
<gene>
    <name evidence="4" type="ORF">MEDL_46695</name>
</gene>
<sequence>MVYVLLFINAIVVALMAMYIYENERRMGEMIAKLDRTGVTVHSETVDKFVELLSNSCGCKQNKEFVNDIEDLSEEKGPCKVKRPSDCMDLDKSTCKSGIYKIYPEKTSGFNVFCEMGEHGGGWTVFQHRMNGKINFYRDWESYKSGFGNMNEEHWRCNESPNGQKFTTMDKDNDMHKDNCAVKYKGGWWYNACLHSNLNGLYLKGIHTTPADGTGVNWYQWRGHKYSLKTTTMMIRRT</sequence>
<protein>
    <recommendedName>
        <fullName evidence="3">Fibrinogen C-terminal domain-containing protein</fullName>
    </recommendedName>
</protein>
<dbReference type="SUPFAM" id="SSF56496">
    <property type="entry name" value="Fibrinogen C-terminal domain-like"/>
    <property type="match status" value="1"/>
</dbReference>
<dbReference type="InterPro" id="IPR014716">
    <property type="entry name" value="Fibrinogen_a/b/g_C_1"/>
</dbReference>
<keyword evidence="1" id="KW-1015">Disulfide bond</keyword>
<dbReference type="SMART" id="SM00186">
    <property type="entry name" value="FBG"/>
    <property type="match status" value="1"/>
</dbReference>
<feature type="transmembrane region" description="Helical" evidence="2">
    <location>
        <begin position="6"/>
        <end position="21"/>
    </location>
</feature>
<dbReference type="GO" id="GO:0005615">
    <property type="term" value="C:extracellular space"/>
    <property type="evidence" value="ECO:0007669"/>
    <property type="project" value="TreeGrafter"/>
</dbReference>
<evidence type="ECO:0000259" key="3">
    <source>
        <dbReference type="PROSITE" id="PS51406"/>
    </source>
</evidence>
<accession>A0A8S3TU44</accession>
<keyword evidence="2" id="KW-0812">Transmembrane</keyword>
<feature type="domain" description="Fibrinogen C-terminal" evidence="3">
    <location>
        <begin position="78"/>
        <end position="159"/>
    </location>
</feature>
<dbReference type="InterPro" id="IPR050373">
    <property type="entry name" value="Fibrinogen_C-term_domain"/>
</dbReference>
<dbReference type="InterPro" id="IPR020837">
    <property type="entry name" value="Fibrinogen_CS"/>
</dbReference>
<dbReference type="Proteomes" id="UP000683360">
    <property type="component" value="Unassembled WGS sequence"/>
</dbReference>
<dbReference type="PROSITE" id="PS00514">
    <property type="entry name" value="FIBRINOGEN_C_1"/>
    <property type="match status" value="1"/>
</dbReference>
<dbReference type="EMBL" id="CAJPWZ010002222">
    <property type="protein sequence ID" value="CAG2233940.1"/>
    <property type="molecule type" value="Genomic_DNA"/>
</dbReference>
<proteinExistence type="predicted"/>
<dbReference type="InterPro" id="IPR002181">
    <property type="entry name" value="Fibrinogen_a/b/g_C_dom"/>
</dbReference>
<evidence type="ECO:0000256" key="2">
    <source>
        <dbReference type="SAM" id="Phobius"/>
    </source>
</evidence>
<dbReference type="AlphaFoldDB" id="A0A8S3TU44"/>
<dbReference type="PANTHER" id="PTHR19143:SF458">
    <property type="entry name" value="FIBRINOGEN C-TERMINAL DOMAIN-CONTAINING PROTEIN-RELATED"/>
    <property type="match status" value="1"/>
</dbReference>
<dbReference type="OrthoDB" id="6152968at2759"/>
<dbReference type="InterPro" id="IPR036056">
    <property type="entry name" value="Fibrinogen-like_C"/>
</dbReference>
<dbReference type="NCBIfam" id="NF040941">
    <property type="entry name" value="GGGWT_bact"/>
    <property type="match status" value="1"/>
</dbReference>
<dbReference type="Pfam" id="PF00147">
    <property type="entry name" value="Fibrinogen_C"/>
    <property type="match status" value="2"/>
</dbReference>
<feature type="domain" description="Fibrinogen C-terminal" evidence="3">
    <location>
        <begin position="162"/>
        <end position="238"/>
    </location>
</feature>
<keyword evidence="2" id="KW-0472">Membrane</keyword>
<evidence type="ECO:0000313" key="5">
    <source>
        <dbReference type="Proteomes" id="UP000683360"/>
    </source>
</evidence>
<dbReference type="PANTHER" id="PTHR19143">
    <property type="entry name" value="FIBRINOGEN/TENASCIN/ANGIOPOEITIN"/>
    <property type="match status" value="1"/>
</dbReference>
<reference evidence="4" key="1">
    <citation type="submission" date="2021-03" db="EMBL/GenBank/DDBJ databases">
        <authorList>
            <person name="Bekaert M."/>
        </authorList>
    </citation>
    <scope>NUCLEOTIDE SEQUENCE</scope>
</reference>